<reference evidence="2 3" key="1">
    <citation type="submission" date="2012-10" db="EMBL/GenBank/DDBJ databases">
        <authorList>
            <consortium name="Gibbon Genome Sequencing Consortium"/>
        </authorList>
    </citation>
    <scope>NUCLEOTIDE SEQUENCE [LARGE SCALE GENOMIC DNA]</scope>
</reference>
<evidence type="ECO:0000313" key="3">
    <source>
        <dbReference type="Proteomes" id="UP000001073"/>
    </source>
</evidence>
<accession>A0A2I3HDB6</accession>
<dbReference type="InParanoid" id="A0A2I3HDB6"/>
<feature type="region of interest" description="Disordered" evidence="1">
    <location>
        <begin position="1"/>
        <end position="29"/>
    </location>
</feature>
<evidence type="ECO:0000256" key="1">
    <source>
        <dbReference type="SAM" id="MobiDB-lite"/>
    </source>
</evidence>
<dbReference type="GeneTree" id="ENSGT00910000147770"/>
<proteinExistence type="predicted"/>
<dbReference type="EMBL" id="ADFV01120195">
    <property type="status" value="NOT_ANNOTATED_CDS"/>
    <property type="molecule type" value="Genomic_DNA"/>
</dbReference>
<evidence type="ECO:0000313" key="2">
    <source>
        <dbReference type="Ensembl" id="ENSNLEP00000041490.1"/>
    </source>
</evidence>
<reference evidence="2" key="3">
    <citation type="submission" date="2025-09" db="UniProtKB">
        <authorList>
            <consortium name="Ensembl"/>
        </authorList>
    </citation>
    <scope>IDENTIFICATION</scope>
</reference>
<dbReference type="OMA" id="RCPRNMA"/>
<organism evidence="2 3">
    <name type="scientific">Nomascus leucogenys</name>
    <name type="common">Northern white-cheeked gibbon</name>
    <name type="synonym">Hylobates leucogenys</name>
    <dbReference type="NCBI Taxonomy" id="61853"/>
    <lineage>
        <taxon>Eukaryota</taxon>
        <taxon>Metazoa</taxon>
        <taxon>Chordata</taxon>
        <taxon>Craniata</taxon>
        <taxon>Vertebrata</taxon>
        <taxon>Euteleostomi</taxon>
        <taxon>Mammalia</taxon>
        <taxon>Eutheria</taxon>
        <taxon>Euarchontoglires</taxon>
        <taxon>Primates</taxon>
        <taxon>Haplorrhini</taxon>
        <taxon>Catarrhini</taxon>
        <taxon>Hylobatidae</taxon>
        <taxon>Nomascus</taxon>
    </lineage>
</organism>
<name>A0A2I3HDB6_NOMLE</name>
<keyword evidence="3" id="KW-1185">Reference proteome</keyword>
<sequence length="111" mass="11808">MSGGPEARPPVLVEGGGPESLQEAPGLPHIPRPAALALTVGNGSGPGVRCPQRMAEGRQGLFRALWLPGSRLSPLLCVCSVTSPGWDVPQVHRVEVGHGRRQETYTVRRRS</sequence>
<dbReference type="Proteomes" id="UP000001073">
    <property type="component" value="Chromosome 24"/>
</dbReference>
<protein>
    <submittedName>
        <fullName evidence="2">Uncharacterized protein</fullName>
    </submittedName>
</protein>
<reference evidence="2" key="2">
    <citation type="submission" date="2025-08" db="UniProtKB">
        <authorList>
            <consortium name="Ensembl"/>
        </authorList>
    </citation>
    <scope>IDENTIFICATION</scope>
</reference>
<dbReference type="Ensembl" id="ENSNLET00000000046.2">
    <property type="protein sequence ID" value="ENSNLEP00000041490.1"/>
    <property type="gene ID" value="ENSNLEG00000000036.2"/>
</dbReference>
<dbReference type="AlphaFoldDB" id="A0A2I3HDB6"/>